<dbReference type="InterPro" id="IPR041685">
    <property type="entry name" value="AAA_GajA/Old/RecF-like"/>
</dbReference>
<evidence type="ECO:0000259" key="1">
    <source>
        <dbReference type="Pfam" id="PF13175"/>
    </source>
</evidence>
<dbReference type="Proteomes" id="UP000194260">
    <property type="component" value="Chromosome"/>
</dbReference>
<organism evidence="2 3">
    <name type="scientific">Campylobacter porcelli</name>
    <dbReference type="NCBI Taxonomy" id="1660073"/>
    <lineage>
        <taxon>Bacteria</taxon>
        <taxon>Pseudomonadati</taxon>
        <taxon>Campylobacterota</taxon>
        <taxon>Epsilonproteobacteria</taxon>
        <taxon>Campylobacterales</taxon>
        <taxon>Campylobacteraceae</taxon>
        <taxon>Campylobacter</taxon>
    </lineage>
</organism>
<dbReference type="CDD" id="cd00267">
    <property type="entry name" value="ABC_ATPase"/>
    <property type="match status" value="1"/>
</dbReference>
<proteinExistence type="predicted"/>
<evidence type="ECO:0000313" key="3">
    <source>
        <dbReference type="Proteomes" id="UP000194260"/>
    </source>
</evidence>
<dbReference type="KEGG" id="camy:CSUIS_1183"/>
<dbReference type="EMBL" id="CP018789">
    <property type="protein sequence ID" value="ARR00983.1"/>
    <property type="molecule type" value="Genomic_DNA"/>
</dbReference>
<dbReference type="PANTHER" id="PTHR43581:SF4">
    <property type="entry name" value="ATP_GTP PHOSPHATASE"/>
    <property type="match status" value="1"/>
</dbReference>
<reference evidence="3" key="1">
    <citation type="journal article" date="2017" name="Genome Biol. Evol.">
        <title>Comparative Genomic Analysis Identifies a Campylobacter Clade Deficient in Selenium Metabolism.</title>
        <authorList>
            <person name="Miller W.G."/>
            <person name="Yee E."/>
            <person name="Lopes B.S."/>
            <person name="Chapman M.H."/>
            <person name="Huynh S."/>
            <person name="Bono J.L."/>
            <person name="Parker C.T."/>
            <person name="Strachan N.J.C."/>
            <person name="Forbes K.J."/>
        </authorList>
    </citation>
    <scope>NUCLEOTIDE SEQUENCE [LARGE SCALE GENOMIC DNA]</scope>
    <source>
        <strain evidence="3">RM6137</strain>
    </source>
</reference>
<dbReference type="Pfam" id="PF13175">
    <property type="entry name" value="AAA_15"/>
    <property type="match status" value="1"/>
</dbReference>
<dbReference type="InterPro" id="IPR051396">
    <property type="entry name" value="Bact_Antivir_Def_Nuclease"/>
</dbReference>
<gene>
    <name evidence="2" type="ORF">CSUIS_1183</name>
</gene>
<feature type="domain" description="Endonuclease GajA/Old nuclease/RecF-like AAA" evidence="1">
    <location>
        <begin position="2"/>
        <end position="361"/>
    </location>
</feature>
<dbReference type="RefSeq" id="WP_086297863.1">
    <property type="nucleotide sequence ID" value="NZ_CP018789.1"/>
</dbReference>
<protein>
    <submittedName>
        <fullName evidence="2">ATPase, AAA family</fullName>
    </submittedName>
</protein>
<dbReference type="AlphaFoldDB" id="A0A1X9SXP7"/>
<evidence type="ECO:0000313" key="2">
    <source>
        <dbReference type="EMBL" id="ARR00983.1"/>
    </source>
</evidence>
<dbReference type="InterPro" id="IPR027417">
    <property type="entry name" value="P-loop_NTPase"/>
</dbReference>
<sequence>MNFKVKNLGLLNQAEIEIGDLTILCGENNSGKTYAVYAFYGFWRLLPENINELILRHKDSFIQKEKNIIAIEETKFIQIHANLKNEMNKLYKNKLVKVLGGNADIYKDAKFELSFEILNYEKIFKQQNSFFNVYKADENIIFEFFDRDDLSSQNIHLFLVYLIISRLFYRHQINIISVERTGIAMFYSELNISRNNILAGLTQNNQGDIIDNINNYIQKATSRYPLPITDNISLINDISNVTNQKSFIAESKNNEILDLLWQIVGGKYIINDYGLQFATGAKQKILQKHKTINIQQTSSSVKSLFLLDLYIRFQAQKNDILIIDEPELNLHPKNQILLARLLVMLVNIGIKVFISTHSDYILREFSSCICLKNISDENLKNLEEYSKQMQLDANKVRAYQTIKIRDEITTESVKITQDDGIFMKTFNEVINMQNIAQDKIYEQILKSRL</sequence>
<dbReference type="SUPFAM" id="SSF52540">
    <property type="entry name" value="P-loop containing nucleoside triphosphate hydrolases"/>
    <property type="match status" value="1"/>
</dbReference>
<name>A0A1X9SXP7_9BACT</name>
<dbReference type="Gene3D" id="3.40.50.300">
    <property type="entry name" value="P-loop containing nucleotide triphosphate hydrolases"/>
    <property type="match status" value="1"/>
</dbReference>
<dbReference type="STRING" id="1660073.CSUIS_1183"/>
<accession>A0A1X9SXP7</accession>
<dbReference type="PANTHER" id="PTHR43581">
    <property type="entry name" value="ATP/GTP PHOSPHATASE"/>
    <property type="match status" value="1"/>
</dbReference>